<dbReference type="GO" id="GO:0030968">
    <property type="term" value="P:endoplasmic reticulum unfolded protein response"/>
    <property type="evidence" value="ECO:0007669"/>
    <property type="project" value="TreeGrafter"/>
</dbReference>
<name>A0A238FBB7_9BASI</name>
<feature type="region of interest" description="Disordered" evidence="1">
    <location>
        <begin position="557"/>
        <end position="584"/>
    </location>
</feature>
<feature type="region of interest" description="Disordered" evidence="1">
    <location>
        <begin position="117"/>
        <end position="145"/>
    </location>
</feature>
<feature type="region of interest" description="Disordered" evidence="1">
    <location>
        <begin position="306"/>
        <end position="365"/>
    </location>
</feature>
<feature type="region of interest" description="Disordered" evidence="1">
    <location>
        <begin position="636"/>
        <end position="703"/>
    </location>
</feature>
<feature type="region of interest" description="Disordered" evidence="1">
    <location>
        <begin position="165"/>
        <end position="238"/>
    </location>
</feature>
<dbReference type="STRING" id="269621.A0A238FBB7"/>
<feature type="compositionally biased region" description="Polar residues" evidence="1">
    <location>
        <begin position="566"/>
        <end position="581"/>
    </location>
</feature>
<feature type="compositionally biased region" description="Polar residues" evidence="1">
    <location>
        <begin position="192"/>
        <end position="202"/>
    </location>
</feature>
<feature type="compositionally biased region" description="Low complexity" evidence="1">
    <location>
        <begin position="53"/>
        <end position="77"/>
    </location>
</feature>
<dbReference type="EMBL" id="FMSP01000003">
    <property type="protein sequence ID" value="SCV68376.1"/>
    <property type="molecule type" value="Genomic_DNA"/>
</dbReference>
<feature type="compositionally biased region" description="Low complexity" evidence="1">
    <location>
        <begin position="1"/>
        <end position="31"/>
    </location>
</feature>
<dbReference type="GO" id="GO:0008654">
    <property type="term" value="P:phospholipid biosynthetic process"/>
    <property type="evidence" value="ECO:0007669"/>
    <property type="project" value="TreeGrafter"/>
</dbReference>
<feature type="compositionally biased region" description="Polar residues" evidence="1">
    <location>
        <begin position="308"/>
        <end position="326"/>
    </location>
</feature>
<feature type="compositionally biased region" description="Low complexity" evidence="1">
    <location>
        <begin position="173"/>
        <end position="185"/>
    </location>
</feature>
<keyword evidence="3" id="KW-1185">Reference proteome</keyword>
<evidence type="ECO:0000313" key="3">
    <source>
        <dbReference type="Proteomes" id="UP000198372"/>
    </source>
</evidence>
<accession>A0A238FBB7</accession>
<evidence type="ECO:0000256" key="1">
    <source>
        <dbReference type="SAM" id="MobiDB-lite"/>
    </source>
</evidence>
<dbReference type="OrthoDB" id="2441642at2759"/>
<feature type="region of interest" description="Disordered" evidence="1">
    <location>
        <begin position="1"/>
        <end position="105"/>
    </location>
</feature>
<dbReference type="Pfam" id="PF08618">
    <property type="entry name" value="Opi1"/>
    <property type="match status" value="3"/>
</dbReference>
<gene>
    <name evidence="2" type="ORF">BQ2448_497</name>
</gene>
<dbReference type="PANTHER" id="PTHR38406">
    <property type="entry name" value="TRANSCRIPTIONAL REPRESSOR OPI1"/>
    <property type="match status" value="1"/>
</dbReference>
<organism evidence="2 3">
    <name type="scientific">Microbotryum intermedium</name>
    <dbReference type="NCBI Taxonomy" id="269621"/>
    <lineage>
        <taxon>Eukaryota</taxon>
        <taxon>Fungi</taxon>
        <taxon>Dikarya</taxon>
        <taxon>Basidiomycota</taxon>
        <taxon>Pucciniomycotina</taxon>
        <taxon>Microbotryomycetes</taxon>
        <taxon>Microbotryales</taxon>
        <taxon>Microbotryaceae</taxon>
        <taxon>Microbotryum</taxon>
    </lineage>
</organism>
<feature type="compositionally biased region" description="Basic and acidic residues" evidence="1">
    <location>
        <begin position="205"/>
        <end position="219"/>
    </location>
</feature>
<reference evidence="3" key="1">
    <citation type="submission" date="2016-09" db="EMBL/GenBank/DDBJ databases">
        <authorList>
            <person name="Jeantristanb JTB J.-T."/>
            <person name="Ricardo R."/>
        </authorList>
    </citation>
    <scope>NUCLEOTIDE SEQUENCE [LARGE SCALE GENOMIC DNA]</scope>
</reference>
<evidence type="ECO:0000313" key="2">
    <source>
        <dbReference type="EMBL" id="SCV68376.1"/>
    </source>
</evidence>
<dbReference type="GO" id="GO:0005634">
    <property type="term" value="C:nucleus"/>
    <property type="evidence" value="ECO:0007669"/>
    <property type="project" value="TreeGrafter"/>
</dbReference>
<dbReference type="GO" id="GO:0003714">
    <property type="term" value="F:transcription corepressor activity"/>
    <property type="evidence" value="ECO:0007669"/>
    <property type="project" value="InterPro"/>
</dbReference>
<dbReference type="GO" id="GO:0005783">
    <property type="term" value="C:endoplasmic reticulum"/>
    <property type="evidence" value="ECO:0007669"/>
    <property type="project" value="TreeGrafter"/>
</dbReference>
<dbReference type="AlphaFoldDB" id="A0A238FBB7"/>
<proteinExistence type="predicted"/>
<dbReference type="InterPro" id="IPR013927">
    <property type="entry name" value="TF_Opi1_Ccg-8"/>
</dbReference>
<feature type="compositionally biased region" description="Polar residues" evidence="1">
    <location>
        <begin position="132"/>
        <end position="145"/>
    </location>
</feature>
<dbReference type="Proteomes" id="UP000198372">
    <property type="component" value="Unassembled WGS sequence"/>
</dbReference>
<dbReference type="GO" id="GO:0006357">
    <property type="term" value="P:regulation of transcription by RNA polymerase II"/>
    <property type="evidence" value="ECO:0007669"/>
    <property type="project" value="TreeGrafter"/>
</dbReference>
<sequence length="703" mass="74327">MVARSSRSAATTTKSSTSKLKAARESAAAQADRPTGADQQQHLHDDPDLTSSNGNGNANGAAHRSSPPSPSTVSSMSHAEDEDMLDDEHRASHAGGTSNDGLDEDMRTAIAALGIMRRGGSSNGGTAPPLTPQRSQTNHFDNQQGSEFTSSISYTVTNGRGSGLTGPLINGGASSSSSAASTSSSYLDHTRASSSVGTSEGTMSDDLHHHYEGTDKSGLVDDGSTSTAADGEVGNVNDPNFIARVSQLPIVSGGIEWYERSKASSRVVKYGAGVVESSISTIGRPIANNLRLGSLDDFACRQLDRFGSSPSTADQTPLPAVQSQQDGGVEEANDAEMAHPSTRRGHSKGLSMGVEGEEDGRPVNEEQLQVGTQQVSAEGRSRWQTVLVEAGGLGAAVSEESLKSLRYCLQWLLVSGWAYSLRFEVDRCSQANCVPHLQYATAHLDHQIATLRDFIASLHSHSGRESDALVTASASAHLSQIKHDVVETIRKVVDVVSKYAGVALPEQAKRYVRQSILGLPVKWASVIEGSRNARAQSIGAQSTVSTPRAERMEDPYATAAEPSPGPSSSTTAENAGTSTALAPTEDAAERILTFAVESLDMLRGVTGIFSDSVARAEDWIERLRIIGLDRQRQRQHADGVNAMPPPVIDGSATGTKRRRAIGRDAEVWDGMSSGVEAQAGEADEGITRRKRGNRSRETTASLE</sequence>
<dbReference type="PANTHER" id="PTHR38406:SF1">
    <property type="entry name" value="TRANSCRIPTIONAL REPRESSOR OPI1"/>
    <property type="match status" value="1"/>
</dbReference>
<protein>
    <submittedName>
        <fullName evidence="2">BQ2448_497 protein</fullName>
    </submittedName>
</protein>